<protein>
    <recommendedName>
        <fullName evidence="4">DUF1772 domain-containing protein</fullName>
    </recommendedName>
</protein>
<sequence>MHKPTKSTWVVTAFFLFTIFSAGGATVESFVNYPTWLLIGPDEFKAYHQALGPRIIITMVLPFLLSNILNIILLWHRPQVIPRWTVWASLLLLLIIWISAITIQFPIQGQLGTSGFSKEAIERLIITDIWLRSIPGYIRLGIVVWMMHTCLKRREKVFA</sequence>
<dbReference type="KEGG" id="rhoz:GXP67_20055"/>
<feature type="transmembrane region" description="Helical" evidence="1">
    <location>
        <begin position="53"/>
        <end position="75"/>
    </location>
</feature>
<keyword evidence="1" id="KW-0472">Membrane</keyword>
<name>A0A6C0GL86_9BACT</name>
<feature type="transmembrane region" description="Helical" evidence="1">
    <location>
        <begin position="87"/>
        <end position="109"/>
    </location>
</feature>
<gene>
    <name evidence="2" type="ORF">GXP67_20055</name>
</gene>
<dbReference type="RefSeq" id="WP_162444783.1">
    <property type="nucleotide sequence ID" value="NZ_CP048222.1"/>
</dbReference>
<evidence type="ECO:0000256" key="1">
    <source>
        <dbReference type="SAM" id="Phobius"/>
    </source>
</evidence>
<evidence type="ECO:0000313" key="2">
    <source>
        <dbReference type="EMBL" id="QHT68778.1"/>
    </source>
</evidence>
<reference evidence="2 3" key="1">
    <citation type="submission" date="2020-01" db="EMBL/GenBank/DDBJ databases">
        <authorList>
            <person name="Kim M.K."/>
        </authorList>
    </citation>
    <scope>NUCLEOTIDE SEQUENCE [LARGE SCALE GENOMIC DNA]</scope>
    <source>
        <strain evidence="2 3">172606-1</strain>
    </source>
</reference>
<feature type="transmembrane region" description="Helical" evidence="1">
    <location>
        <begin position="129"/>
        <end position="147"/>
    </location>
</feature>
<keyword evidence="1" id="KW-1133">Transmembrane helix</keyword>
<evidence type="ECO:0000313" key="3">
    <source>
        <dbReference type="Proteomes" id="UP000480178"/>
    </source>
</evidence>
<keyword evidence="1" id="KW-0812">Transmembrane</keyword>
<proteinExistence type="predicted"/>
<dbReference type="Proteomes" id="UP000480178">
    <property type="component" value="Chromosome"/>
</dbReference>
<keyword evidence="3" id="KW-1185">Reference proteome</keyword>
<dbReference type="EMBL" id="CP048222">
    <property type="protein sequence ID" value="QHT68778.1"/>
    <property type="molecule type" value="Genomic_DNA"/>
</dbReference>
<evidence type="ECO:0008006" key="4">
    <source>
        <dbReference type="Google" id="ProtNLM"/>
    </source>
</evidence>
<accession>A0A6C0GL86</accession>
<dbReference type="AlphaFoldDB" id="A0A6C0GL86"/>
<organism evidence="2 3">
    <name type="scientific">Rhodocytophaga rosea</name>
    <dbReference type="NCBI Taxonomy" id="2704465"/>
    <lineage>
        <taxon>Bacteria</taxon>
        <taxon>Pseudomonadati</taxon>
        <taxon>Bacteroidota</taxon>
        <taxon>Cytophagia</taxon>
        <taxon>Cytophagales</taxon>
        <taxon>Rhodocytophagaceae</taxon>
        <taxon>Rhodocytophaga</taxon>
    </lineage>
</organism>